<dbReference type="KEGG" id="nah:F5544_24590"/>
<dbReference type="PANTHER" id="PTHR43433">
    <property type="entry name" value="HYDROLASE, ALPHA/BETA FOLD FAMILY PROTEIN"/>
    <property type="match status" value="1"/>
</dbReference>
<dbReference type="SUPFAM" id="SSF53474">
    <property type="entry name" value="alpha/beta-Hydrolases"/>
    <property type="match status" value="1"/>
</dbReference>
<feature type="domain" description="AB hydrolase-1" evidence="1">
    <location>
        <begin position="29"/>
        <end position="281"/>
    </location>
</feature>
<protein>
    <submittedName>
        <fullName evidence="2">Alpha/beta fold hydrolase</fullName>
    </submittedName>
</protein>
<name>A0A6G9YIK4_9NOCA</name>
<dbReference type="Proteomes" id="UP000503540">
    <property type="component" value="Chromosome"/>
</dbReference>
<dbReference type="PANTHER" id="PTHR43433:SF5">
    <property type="entry name" value="AB HYDROLASE-1 DOMAIN-CONTAINING PROTEIN"/>
    <property type="match status" value="1"/>
</dbReference>
<dbReference type="GO" id="GO:0046503">
    <property type="term" value="P:glycerolipid catabolic process"/>
    <property type="evidence" value="ECO:0007669"/>
    <property type="project" value="TreeGrafter"/>
</dbReference>
<dbReference type="Pfam" id="PF00561">
    <property type="entry name" value="Abhydrolase_1"/>
    <property type="match status" value="1"/>
</dbReference>
<evidence type="ECO:0000313" key="2">
    <source>
        <dbReference type="EMBL" id="QIS12773.1"/>
    </source>
</evidence>
<evidence type="ECO:0000313" key="3">
    <source>
        <dbReference type="Proteomes" id="UP000503540"/>
    </source>
</evidence>
<keyword evidence="3" id="KW-1185">Reference proteome</keyword>
<accession>A0A6G9YIK4</accession>
<organism evidence="2 3">
    <name type="scientific">Nocardia arthritidis</name>
    <dbReference type="NCBI Taxonomy" id="228602"/>
    <lineage>
        <taxon>Bacteria</taxon>
        <taxon>Bacillati</taxon>
        <taxon>Actinomycetota</taxon>
        <taxon>Actinomycetes</taxon>
        <taxon>Mycobacteriales</taxon>
        <taxon>Nocardiaceae</taxon>
        <taxon>Nocardia</taxon>
    </lineage>
</organism>
<gene>
    <name evidence="2" type="ORF">F5544_24590</name>
</gene>
<dbReference type="EMBL" id="CP046172">
    <property type="protein sequence ID" value="QIS12773.1"/>
    <property type="molecule type" value="Genomic_DNA"/>
</dbReference>
<dbReference type="RefSeq" id="WP_167475405.1">
    <property type="nucleotide sequence ID" value="NZ_CP046172.1"/>
</dbReference>
<dbReference type="InterPro" id="IPR000073">
    <property type="entry name" value="AB_hydrolase_1"/>
</dbReference>
<keyword evidence="2" id="KW-0378">Hydrolase</keyword>
<reference evidence="2 3" key="1">
    <citation type="journal article" date="2019" name="ACS Chem. Biol.">
        <title>Identification and Mobilization of a Cryptic Antibiotic Biosynthesis Gene Locus from a Human-Pathogenic Nocardia Isolate.</title>
        <authorList>
            <person name="Herisse M."/>
            <person name="Ishida K."/>
            <person name="Porter J.L."/>
            <person name="Howden B."/>
            <person name="Hertweck C."/>
            <person name="Stinear T.P."/>
            <person name="Pidot S.J."/>
        </authorList>
    </citation>
    <scope>NUCLEOTIDE SEQUENCE [LARGE SCALE GENOMIC DNA]</scope>
    <source>
        <strain evidence="2 3">AUSMDU00012717</strain>
    </source>
</reference>
<evidence type="ECO:0000259" key="1">
    <source>
        <dbReference type="Pfam" id="PF00561"/>
    </source>
</evidence>
<dbReference type="InterPro" id="IPR029058">
    <property type="entry name" value="AB_hydrolase_fold"/>
</dbReference>
<dbReference type="Gene3D" id="3.40.50.1820">
    <property type="entry name" value="alpha/beta hydrolase"/>
    <property type="match status" value="1"/>
</dbReference>
<sequence>MTQPATIRTAHNGDIALAYEVLGPDGGRPLLLLMGVGMQMLLWHDDFCHALVDKGFQVVRMDNRDVGLSTHLPQLGEPRVLDMVVRPRRAARYSLADMAGDAVAVLDDMGWDTAHLAGGSLGGMIAQTMAIEYPQRVRSLTSIMSSPSARIGRATIRTSMKVAGLLQQPVGSPQEAGRQLVAMYELIGTSAENYPLDVKWLQHVGELSYQRAYDPAGKLRQQAAMLAAPNRTRALRELRIPALVLHGSADPMIRPAGGLATARAIPGAKAVIMPGVGHGAFPRGIWPTMIDHIDAIAH</sequence>
<proteinExistence type="predicted"/>
<dbReference type="AlphaFoldDB" id="A0A6G9YIK4"/>
<dbReference type="GO" id="GO:0004806">
    <property type="term" value="F:triacylglycerol lipase activity"/>
    <property type="evidence" value="ECO:0007669"/>
    <property type="project" value="TreeGrafter"/>
</dbReference>
<dbReference type="InterPro" id="IPR050471">
    <property type="entry name" value="AB_hydrolase"/>
</dbReference>